<feature type="transmembrane region" description="Helical" evidence="1">
    <location>
        <begin position="23"/>
        <end position="45"/>
    </location>
</feature>
<organism evidence="2">
    <name type="scientific">Arthrobacter sp. Chr15</name>
    <dbReference type="NCBI Taxonomy" id="447032"/>
    <lineage>
        <taxon>Bacteria</taxon>
        <taxon>Bacillati</taxon>
        <taxon>Actinomycetota</taxon>
        <taxon>Actinomycetes</taxon>
        <taxon>Micrococcales</taxon>
        <taxon>Micrococcaceae</taxon>
        <taxon>Arthrobacter</taxon>
    </lineage>
</organism>
<protein>
    <recommendedName>
        <fullName evidence="3">PrgI family protein</fullName>
    </recommendedName>
</protein>
<evidence type="ECO:0008006" key="3">
    <source>
        <dbReference type="Google" id="ProtNLM"/>
    </source>
</evidence>
<dbReference type="EMBL" id="EF495212">
    <property type="protein sequence ID" value="ABR67100.1"/>
    <property type="molecule type" value="Genomic_DNA"/>
</dbReference>
<evidence type="ECO:0000256" key="1">
    <source>
        <dbReference type="SAM" id="Phobius"/>
    </source>
</evidence>
<reference evidence="2" key="1">
    <citation type="journal article" date="2008" name="Plasmid">
        <title>Comparative analysis of eight Arthrobacter plasmids.</title>
        <authorList>
            <person name="Jerke K."/>
            <person name="Nakatsu C.H."/>
            <person name="Beasley F."/>
            <person name="Konopka A."/>
        </authorList>
    </citation>
    <scope>NUCLEOTIDE SEQUENCE</scope>
    <source>
        <strain evidence="2">Chr15</strain>
        <plasmid evidence="2">pChr15</plasmid>
    </source>
</reference>
<dbReference type="Pfam" id="PF12666">
    <property type="entry name" value="PrgI"/>
    <property type="match status" value="1"/>
</dbReference>
<keyword evidence="2" id="KW-0614">Plasmid</keyword>
<sequence length="140" mass="15615">MKVFKEIAAYEAKPMFGCTWRQLAALAVMVFIGGGVFALVTYLLLSAGADMEAATTAAMWVLWPVLLPAAFWGWWRPKGLKPEKFLSFATREVVMKKEVIYGTASEGRGKQSVAGRGTRTEAKARAWQLKAFRRTVSEHR</sequence>
<dbReference type="AlphaFoldDB" id="A6YFT9"/>
<proteinExistence type="predicted"/>
<keyword evidence="1" id="KW-0812">Transmembrane</keyword>
<dbReference type="RefSeq" id="WP_012311465.1">
    <property type="nucleotide sequence ID" value="NC_010492.1"/>
</dbReference>
<keyword evidence="1" id="KW-0472">Membrane</keyword>
<geneLocation type="plasmid" evidence="2">
    <name>pChr15</name>
</geneLocation>
<feature type="transmembrane region" description="Helical" evidence="1">
    <location>
        <begin position="57"/>
        <end position="75"/>
    </location>
</feature>
<evidence type="ECO:0000313" key="2">
    <source>
        <dbReference type="EMBL" id="ABR67100.1"/>
    </source>
</evidence>
<name>A6YFT9_9MICC</name>
<keyword evidence="1" id="KW-1133">Transmembrane helix</keyword>
<dbReference type="InterPro" id="IPR024414">
    <property type="entry name" value="Uncharacterised_PrgI"/>
</dbReference>
<accession>A6YFT9</accession>